<dbReference type="EMBL" id="NPBJ01000003">
    <property type="protein sequence ID" value="PAE01614.1"/>
    <property type="molecule type" value="Genomic_DNA"/>
</dbReference>
<sequence length="61" mass="6698">MEVTKKMLYCPPIGKEQTDIRRAAEGIIDAVIEPSLENLPLPSLCSVPRMLTLKMEGDLAA</sequence>
<gene>
    <name evidence="1" type="ORF">CHH48_02380</name>
</gene>
<protein>
    <submittedName>
        <fullName evidence="1">Uncharacterized protein</fullName>
    </submittedName>
</protein>
<dbReference type="Proteomes" id="UP000216852">
    <property type="component" value="Unassembled WGS sequence"/>
</dbReference>
<name>A0ABX4H3L4_9BACI</name>
<organism evidence="1 2">
    <name type="scientific">Terribacillus saccharophilus</name>
    <dbReference type="NCBI Taxonomy" id="361277"/>
    <lineage>
        <taxon>Bacteria</taxon>
        <taxon>Bacillati</taxon>
        <taxon>Bacillota</taxon>
        <taxon>Bacilli</taxon>
        <taxon>Bacillales</taxon>
        <taxon>Bacillaceae</taxon>
        <taxon>Terribacillus</taxon>
    </lineage>
</organism>
<accession>A0ABX4H3L4</accession>
<proteinExistence type="predicted"/>
<evidence type="ECO:0000313" key="2">
    <source>
        <dbReference type="Proteomes" id="UP000216852"/>
    </source>
</evidence>
<reference evidence="1 2" key="1">
    <citation type="submission" date="2017-07" db="EMBL/GenBank/DDBJ databases">
        <title>Isolation and whole genome analysis of endospore-forming bacteria from heroin.</title>
        <authorList>
            <person name="Kalinowski J."/>
            <person name="Ahrens B."/>
            <person name="Al-Dilaimi A."/>
            <person name="Winkler A."/>
            <person name="Wibberg D."/>
            <person name="Schleenbecker U."/>
            <person name="Ruckert C."/>
            <person name="Wolfel R."/>
            <person name="Grass G."/>
        </authorList>
    </citation>
    <scope>NUCLEOTIDE SEQUENCE [LARGE SCALE GENOMIC DNA]</scope>
    <source>
        <strain evidence="1 2">7517-1</strain>
    </source>
</reference>
<evidence type="ECO:0000313" key="1">
    <source>
        <dbReference type="EMBL" id="PAE01614.1"/>
    </source>
</evidence>
<keyword evidence="2" id="KW-1185">Reference proteome</keyword>
<comment type="caution">
    <text evidence="1">The sequence shown here is derived from an EMBL/GenBank/DDBJ whole genome shotgun (WGS) entry which is preliminary data.</text>
</comment>
<dbReference type="RefSeq" id="WP_095217736.1">
    <property type="nucleotide sequence ID" value="NZ_NPBE01000076.1"/>
</dbReference>